<dbReference type="PANTHER" id="PTHR30005:SF0">
    <property type="entry name" value="RETROGRADE REGULATION PROTEIN 2"/>
    <property type="match status" value="1"/>
</dbReference>
<dbReference type="Pfam" id="PF21447">
    <property type="entry name" value="Ppx-GppA_III"/>
    <property type="match status" value="1"/>
</dbReference>
<dbReference type="FunFam" id="3.30.420.150:FF:000013">
    <property type="entry name" value="Exopolyphosphatase"/>
    <property type="match status" value="1"/>
</dbReference>
<reference evidence="6" key="1">
    <citation type="submission" date="2018-02" db="EMBL/GenBank/DDBJ databases">
        <authorList>
            <person name="Moore K."/>
            <person name="Momper L."/>
        </authorList>
    </citation>
    <scope>NUCLEOTIDE SEQUENCE [LARGE SCALE GENOMIC DNA]</scope>
    <source>
        <strain evidence="6">ULC18</strain>
    </source>
</reference>
<dbReference type="InterPro" id="IPR003695">
    <property type="entry name" value="Ppx_GppA_N"/>
</dbReference>
<name>A0A2T1E525_9CYAN</name>
<dbReference type="InterPro" id="IPR050273">
    <property type="entry name" value="GppA/Ppx_hydrolase"/>
</dbReference>
<evidence type="ECO:0000259" key="3">
    <source>
        <dbReference type="Pfam" id="PF02541"/>
    </source>
</evidence>
<evidence type="ECO:0000313" key="5">
    <source>
        <dbReference type="EMBL" id="PSB27830.1"/>
    </source>
</evidence>
<dbReference type="CDD" id="cd24006">
    <property type="entry name" value="ASKHA_NBD_PPX_GppA"/>
    <property type="match status" value="1"/>
</dbReference>
<gene>
    <name evidence="5" type="ORF">C7B82_15735</name>
</gene>
<dbReference type="GO" id="GO:0016462">
    <property type="term" value="F:pyrophosphatase activity"/>
    <property type="evidence" value="ECO:0007669"/>
    <property type="project" value="TreeGrafter"/>
</dbReference>
<evidence type="ECO:0000256" key="2">
    <source>
        <dbReference type="ARBA" id="ARBA00022801"/>
    </source>
</evidence>
<dbReference type="PANTHER" id="PTHR30005">
    <property type="entry name" value="EXOPOLYPHOSPHATASE"/>
    <property type="match status" value="1"/>
</dbReference>
<dbReference type="InterPro" id="IPR030673">
    <property type="entry name" value="PyroPPase_GppA_Ppx"/>
</dbReference>
<dbReference type="AlphaFoldDB" id="A0A2T1E525"/>
<dbReference type="SUPFAM" id="SSF109604">
    <property type="entry name" value="HD-domain/PDEase-like"/>
    <property type="match status" value="1"/>
</dbReference>
<dbReference type="PIRSF" id="PIRSF001267">
    <property type="entry name" value="Pyrophosphatase_GppA_Ppx"/>
    <property type="match status" value="1"/>
</dbReference>
<evidence type="ECO:0000256" key="1">
    <source>
        <dbReference type="ARBA" id="ARBA00007125"/>
    </source>
</evidence>
<dbReference type="FunFam" id="1.10.3210.10:FF:000025">
    <property type="entry name" value="Exopolyphosphatase"/>
    <property type="match status" value="1"/>
</dbReference>
<dbReference type="FunFam" id="3.30.420.40:FF:000023">
    <property type="entry name" value="Guanosine-5'-triphosphate,3'-diphosphate pyrophosphatase"/>
    <property type="match status" value="1"/>
</dbReference>
<evidence type="ECO:0000313" key="6">
    <source>
        <dbReference type="Proteomes" id="UP000239576"/>
    </source>
</evidence>
<dbReference type="CDD" id="cd00077">
    <property type="entry name" value="HDc"/>
    <property type="match status" value="1"/>
</dbReference>
<keyword evidence="2" id="KW-0378">Hydrolase</keyword>
<accession>A0A2T1E525</accession>
<evidence type="ECO:0000259" key="4">
    <source>
        <dbReference type="Pfam" id="PF21447"/>
    </source>
</evidence>
<keyword evidence="6" id="KW-1185">Reference proteome</keyword>
<organism evidence="5 6">
    <name type="scientific">Stenomitos frigidus ULC18</name>
    <dbReference type="NCBI Taxonomy" id="2107698"/>
    <lineage>
        <taxon>Bacteria</taxon>
        <taxon>Bacillati</taxon>
        <taxon>Cyanobacteriota</taxon>
        <taxon>Cyanophyceae</taxon>
        <taxon>Leptolyngbyales</taxon>
        <taxon>Leptolyngbyaceae</taxon>
        <taxon>Stenomitos</taxon>
    </lineage>
</organism>
<dbReference type="InterPro" id="IPR048950">
    <property type="entry name" value="Ppx_GppA_C"/>
</dbReference>
<reference evidence="5 6" key="2">
    <citation type="submission" date="2018-03" db="EMBL/GenBank/DDBJ databases">
        <title>The ancient ancestry and fast evolution of plastids.</title>
        <authorList>
            <person name="Moore K.R."/>
            <person name="Magnabosco C."/>
            <person name="Momper L."/>
            <person name="Gold D.A."/>
            <person name="Bosak T."/>
            <person name="Fournier G.P."/>
        </authorList>
    </citation>
    <scope>NUCLEOTIDE SEQUENCE [LARGE SCALE GENOMIC DNA]</scope>
    <source>
        <strain evidence="5 6">ULC18</strain>
    </source>
</reference>
<dbReference type="InterPro" id="IPR003607">
    <property type="entry name" value="HD/PDEase_dom"/>
</dbReference>
<dbReference type="Gene3D" id="1.10.3210.10">
    <property type="entry name" value="Hypothetical protein af1432"/>
    <property type="match status" value="1"/>
</dbReference>
<sequence length="554" mass="61673">MVSAVPKIKKKLVSIPAMTMAHERILAAIDVGTNSIHMVVVRIQPALPAFTIIAREKTTVRLGDRNRQNGNLTDEAMERAIDTLKRCQEIAKSLNAEQTIAVATSATREAPNGRDFLQRIEAEVGLWINLISGPEEARRIYLGVLSGMELNGQPHVIIDIGGGSTELVLGDGHEPRTLSSTKIGAVRLTVEHITTDPISNVEFQALQAYIRGMLERPVEELKAGLQLGEKPRLVGTSGTIETLAMIHAREKTGAVPSPLNGYEFSLKDLRETVAYLRRLSVAGRTEIPGVNDRRAEIILAGALILQEAMTLLGMESIVICERSLREGVIVDWMLTHGLIEDRLRYQGSVRQRSVLDTANKYRVKLDYSEHVATFALSLFDQTQGSLHNWGEEERELLWAAAILHNCGHHVSHSSHHKHSYYLIRHSDLLGYTETEIETIANLARYHRKSAPKKKHESYRSLTSKRHRHVVDQLSALLRLAVALDRRQIGAVKQVVCEVRPQSQEFRLLIQPAKPDDDCALELWSLDYKKASFETEFGLKLVPVLQTAAAAVVGC</sequence>
<dbReference type="Gene3D" id="3.30.420.40">
    <property type="match status" value="1"/>
</dbReference>
<comment type="caution">
    <text evidence="5">The sequence shown here is derived from an EMBL/GenBank/DDBJ whole genome shotgun (WGS) entry which is preliminary data.</text>
</comment>
<dbReference type="InterPro" id="IPR043129">
    <property type="entry name" value="ATPase_NBD"/>
</dbReference>
<feature type="domain" description="Ppx/GppA phosphatase C-terminal" evidence="4">
    <location>
        <begin position="349"/>
        <end position="528"/>
    </location>
</feature>
<dbReference type="OrthoDB" id="9807195at2"/>
<proteinExistence type="inferred from homology"/>
<dbReference type="EMBL" id="PVWK01000084">
    <property type="protein sequence ID" value="PSB27830.1"/>
    <property type="molecule type" value="Genomic_DNA"/>
</dbReference>
<protein>
    <submittedName>
        <fullName evidence="5">Exopolyphosphatase</fullName>
    </submittedName>
</protein>
<dbReference type="SUPFAM" id="SSF53067">
    <property type="entry name" value="Actin-like ATPase domain"/>
    <property type="match status" value="2"/>
</dbReference>
<dbReference type="Proteomes" id="UP000239576">
    <property type="component" value="Unassembled WGS sequence"/>
</dbReference>
<dbReference type="RefSeq" id="WP_106257240.1">
    <property type="nucleotide sequence ID" value="NZ_PVWK01000084.1"/>
</dbReference>
<comment type="similarity">
    <text evidence="1">Belongs to the GppA/Ppx family.</text>
</comment>
<dbReference type="Pfam" id="PF02541">
    <property type="entry name" value="Ppx-GppA"/>
    <property type="match status" value="1"/>
</dbReference>
<feature type="domain" description="Ppx/GppA phosphatase N-terminal" evidence="3">
    <location>
        <begin position="39"/>
        <end position="336"/>
    </location>
</feature>
<dbReference type="Gene3D" id="3.30.420.150">
    <property type="entry name" value="Exopolyphosphatase. Domain 2"/>
    <property type="match status" value="1"/>
</dbReference>